<proteinExistence type="predicted"/>
<name>A0ABQ3XG62_9ACTN</name>
<dbReference type="RefSeq" id="WP_203800364.1">
    <property type="nucleotide sequence ID" value="NZ_BAAAQE010000034.1"/>
</dbReference>
<organism evidence="2 3">
    <name type="scientific">Actinoplanes couchii</name>
    <dbReference type="NCBI Taxonomy" id="403638"/>
    <lineage>
        <taxon>Bacteria</taxon>
        <taxon>Bacillati</taxon>
        <taxon>Actinomycetota</taxon>
        <taxon>Actinomycetes</taxon>
        <taxon>Micromonosporales</taxon>
        <taxon>Micromonosporaceae</taxon>
        <taxon>Actinoplanes</taxon>
    </lineage>
</organism>
<dbReference type="EMBL" id="BOMG01000073">
    <property type="protein sequence ID" value="GID57494.1"/>
    <property type="molecule type" value="Genomic_DNA"/>
</dbReference>
<evidence type="ECO:0000313" key="2">
    <source>
        <dbReference type="EMBL" id="GID57494.1"/>
    </source>
</evidence>
<dbReference type="Proteomes" id="UP000612282">
    <property type="component" value="Unassembled WGS sequence"/>
</dbReference>
<keyword evidence="3" id="KW-1185">Reference proteome</keyword>
<feature type="region of interest" description="Disordered" evidence="1">
    <location>
        <begin position="68"/>
        <end position="88"/>
    </location>
</feature>
<comment type="caution">
    <text evidence="2">The sequence shown here is derived from an EMBL/GenBank/DDBJ whole genome shotgun (WGS) entry which is preliminary data.</text>
</comment>
<protein>
    <submittedName>
        <fullName evidence="2">Uncharacterized protein</fullName>
    </submittedName>
</protein>
<evidence type="ECO:0000256" key="1">
    <source>
        <dbReference type="SAM" id="MobiDB-lite"/>
    </source>
</evidence>
<feature type="region of interest" description="Disordered" evidence="1">
    <location>
        <begin position="1"/>
        <end position="28"/>
    </location>
</feature>
<accession>A0ABQ3XG62</accession>
<feature type="compositionally biased region" description="Basic residues" evidence="1">
    <location>
        <begin position="76"/>
        <end position="88"/>
    </location>
</feature>
<feature type="compositionally biased region" description="Polar residues" evidence="1">
    <location>
        <begin position="1"/>
        <end position="10"/>
    </location>
</feature>
<gene>
    <name evidence="2" type="ORF">Aco03nite_058980</name>
</gene>
<evidence type="ECO:0000313" key="3">
    <source>
        <dbReference type="Proteomes" id="UP000612282"/>
    </source>
</evidence>
<feature type="compositionally biased region" description="Low complexity" evidence="1">
    <location>
        <begin position="11"/>
        <end position="28"/>
    </location>
</feature>
<sequence length="88" mass="9268">MTVSTPPAGSTTTCRTGPPRTAPAPATWGPDGTVVTCAGDEVGRFGQAPDYPLILMLDLFEIGTPSPEESAYPKTARIHRVHAHNARP</sequence>
<reference evidence="2 3" key="1">
    <citation type="submission" date="2021-01" db="EMBL/GenBank/DDBJ databases">
        <title>Whole genome shotgun sequence of Actinoplanes couchii NBRC 106145.</title>
        <authorList>
            <person name="Komaki H."/>
            <person name="Tamura T."/>
        </authorList>
    </citation>
    <scope>NUCLEOTIDE SEQUENCE [LARGE SCALE GENOMIC DNA]</scope>
    <source>
        <strain evidence="2 3">NBRC 106145</strain>
    </source>
</reference>